<feature type="binding site" evidence="8">
    <location>
        <position position="83"/>
    </location>
    <ligand>
        <name>Mg(2+)</name>
        <dbReference type="ChEBI" id="CHEBI:18420"/>
        <label>2</label>
    </ligand>
</feature>
<dbReference type="EC" id="3.1.3.7" evidence="8"/>
<dbReference type="GO" id="GO:0000103">
    <property type="term" value="P:sulfate assimilation"/>
    <property type="evidence" value="ECO:0007669"/>
    <property type="project" value="TreeGrafter"/>
</dbReference>
<sequence>MLEQICQLARDAGAAIMAVYQGDQPLALAYKGDQSPVTAADLAAHEIIKAGLLRITPPIPLLSEEAPPAWPQRRDWQCYWLVDPLDGTKEFLQRNGEFTVNIALIERGVPTLGVVYVPTSGVLYCACDGKAWKEQDGVRMEIGVRNAIPPLVVISRSHGDAELTDYLQQLGEHQTIMVGSSLKFCLVAEGIAQLYPRFGPTHIWDTAAGHAIALAAGAQVRDWQGKTLSYIPTESLLNPGFRVSLY</sequence>
<comment type="similarity">
    <text evidence="1 8">Belongs to the inositol monophosphatase superfamily. CysQ family.</text>
</comment>
<organism evidence="10 11">
    <name type="scientific">Edwardsiella anguillarum ET080813</name>
    <dbReference type="NCBI Taxonomy" id="667120"/>
    <lineage>
        <taxon>Bacteria</taxon>
        <taxon>Pseudomonadati</taxon>
        <taxon>Pseudomonadota</taxon>
        <taxon>Gammaproteobacteria</taxon>
        <taxon>Enterobacterales</taxon>
        <taxon>Hafniaceae</taxon>
        <taxon>Edwardsiella</taxon>
    </lineage>
</organism>
<feature type="binding site" evidence="9">
    <location>
        <position position="205"/>
    </location>
    <ligand>
        <name>Mg(2+)</name>
        <dbReference type="ChEBI" id="CHEBI:18420"/>
        <label>1</label>
        <note>catalytic</note>
    </ligand>
</feature>
<dbReference type="Gene3D" id="3.40.190.80">
    <property type="match status" value="1"/>
</dbReference>
<keyword evidence="4 8" id="KW-0479">Metal-binding</keyword>
<keyword evidence="6 8" id="KW-0460">Magnesium</keyword>
<dbReference type="GO" id="GO:0050427">
    <property type="term" value="P:3'-phosphoadenosine 5'-phosphosulfate metabolic process"/>
    <property type="evidence" value="ECO:0007669"/>
    <property type="project" value="TreeGrafter"/>
</dbReference>
<keyword evidence="7 8" id="KW-0472">Membrane</keyword>
<dbReference type="EMBL" id="CP006664">
    <property type="protein sequence ID" value="AIJ08575.1"/>
    <property type="molecule type" value="Genomic_DNA"/>
</dbReference>
<comment type="catalytic activity">
    <reaction evidence="8">
        <text>adenosine 3',5'-bisphosphate + H2O = AMP + phosphate</text>
        <dbReference type="Rhea" id="RHEA:10040"/>
        <dbReference type="ChEBI" id="CHEBI:15377"/>
        <dbReference type="ChEBI" id="CHEBI:43474"/>
        <dbReference type="ChEBI" id="CHEBI:58343"/>
        <dbReference type="ChEBI" id="CHEBI:456215"/>
        <dbReference type="EC" id="3.1.3.7"/>
    </reaction>
</comment>
<dbReference type="PANTHER" id="PTHR43028">
    <property type="entry name" value="3'(2'),5'-BISPHOSPHATE NUCLEOTIDASE 1"/>
    <property type="match status" value="1"/>
</dbReference>
<feature type="binding site" evidence="9">
    <location>
        <position position="86"/>
    </location>
    <ligand>
        <name>Mg(2+)</name>
        <dbReference type="ChEBI" id="CHEBI:18420"/>
        <label>1</label>
        <note>catalytic</note>
    </ligand>
</feature>
<evidence type="ECO:0000256" key="9">
    <source>
        <dbReference type="PIRSR" id="PIRSR600760-2"/>
    </source>
</evidence>
<dbReference type="HAMAP" id="MF_02095">
    <property type="entry name" value="CysQ"/>
    <property type="match status" value="1"/>
</dbReference>
<protein>
    <recommendedName>
        <fullName evidence="8">3'(2'),5'-bisphosphate nucleotidase CysQ</fullName>
        <ecNumber evidence="8">3.1.3.7</ecNumber>
    </recommendedName>
    <alternativeName>
        <fullName evidence="8">3'(2'),5-bisphosphonucleoside 3'(2')-phosphohydrolase</fullName>
    </alternativeName>
    <alternativeName>
        <fullName evidence="8">3'-phosphoadenosine 5'-phosphate phosphatase</fullName>
        <shortName evidence="8">PAP phosphatase</shortName>
    </alternativeName>
</protein>
<evidence type="ECO:0000313" key="11">
    <source>
        <dbReference type="Proteomes" id="UP000028681"/>
    </source>
</evidence>
<dbReference type="CDD" id="cd01638">
    <property type="entry name" value="CysQ"/>
    <property type="match status" value="1"/>
</dbReference>
<feature type="binding site" evidence="8">
    <location>
        <position position="205"/>
    </location>
    <ligand>
        <name>Mg(2+)</name>
        <dbReference type="ChEBI" id="CHEBI:18420"/>
        <label>2</label>
    </ligand>
</feature>
<dbReference type="GO" id="GO:0000287">
    <property type="term" value="F:magnesium ion binding"/>
    <property type="evidence" value="ECO:0007669"/>
    <property type="project" value="UniProtKB-UniRule"/>
</dbReference>
<evidence type="ECO:0000256" key="3">
    <source>
        <dbReference type="ARBA" id="ARBA00022519"/>
    </source>
</evidence>
<dbReference type="PANTHER" id="PTHR43028:SF5">
    <property type="entry name" value="3'(2'),5'-BISPHOSPHATE NUCLEOTIDASE 1"/>
    <property type="match status" value="1"/>
</dbReference>
<dbReference type="HOGENOM" id="CLU_044118_3_0_6"/>
<dbReference type="GO" id="GO:0008441">
    <property type="term" value="F:3'(2'),5'-bisphosphate nucleotidase activity"/>
    <property type="evidence" value="ECO:0007669"/>
    <property type="project" value="UniProtKB-UniRule"/>
</dbReference>
<dbReference type="InterPro" id="IPR020550">
    <property type="entry name" value="Inositol_monophosphatase_CS"/>
</dbReference>
<dbReference type="GO" id="GO:0046854">
    <property type="term" value="P:phosphatidylinositol phosphate biosynthetic process"/>
    <property type="evidence" value="ECO:0007669"/>
    <property type="project" value="InterPro"/>
</dbReference>
<dbReference type="NCBIfam" id="TIGR01331">
    <property type="entry name" value="bisphos_cysQ"/>
    <property type="match status" value="1"/>
</dbReference>
<dbReference type="RefSeq" id="WP_034162908.1">
    <property type="nucleotide sequence ID" value="NZ_CP006664.1"/>
</dbReference>
<dbReference type="GO" id="GO:0005886">
    <property type="term" value="C:plasma membrane"/>
    <property type="evidence" value="ECO:0007669"/>
    <property type="project" value="UniProtKB-SubCell"/>
</dbReference>
<keyword evidence="2 8" id="KW-1003">Cell membrane</keyword>
<evidence type="ECO:0000256" key="1">
    <source>
        <dbReference type="ARBA" id="ARBA00005289"/>
    </source>
</evidence>
<feature type="binding site" evidence="8">
    <location>
        <position position="64"/>
    </location>
    <ligand>
        <name>Mg(2+)</name>
        <dbReference type="ChEBI" id="CHEBI:18420"/>
        <label>1</label>
    </ligand>
</feature>
<accession>A0A076LJ52</accession>
<feature type="binding site" evidence="9">
    <location>
        <position position="83"/>
    </location>
    <ligand>
        <name>Mg(2+)</name>
        <dbReference type="ChEBI" id="CHEBI:18420"/>
        <label>1</label>
        <note>catalytic</note>
    </ligand>
</feature>
<gene>
    <name evidence="8 10" type="primary">cysQ</name>
    <name evidence="10" type="ORF">ETEE_2131</name>
</gene>
<keyword evidence="5 8" id="KW-0378">Hydrolase</keyword>
<proteinExistence type="inferred from homology"/>
<evidence type="ECO:0000256" key="2">
    <source>
        <dbReference type="ARBA" id="ARBA00022475"/>
    </source>
</evidence>
<feature type="binding site" evidence="9">
    <location>
        <position position="85"/>
    </location>
    <ligand>
        <name>Mg(2+)</name>
        <dbReference type="ChEBI" id="CHEBI:18420"/>
        <label>1</label>
        <note>catalytic</note>
    </ligand>
</feature>
<dbReference type="PROSITE" id="PS00630">
    <property type="entry name" value="IMP_2"/>
    <property type="match status" value="1"/>
</dbReference>
<evidence type="ECO:0000256" key="7">
    <source>
        <dbReference type="ARBA" id="ARBA00023136"/>
    </source>
</evidence>
<dbReference type="Pfam" id="PF00459">
    <property type="entry name" value="Inositol_P"/>
    <property type="match status" value="1"/>
</dbReference>
<keyword evidence="3 8" id="KW-0997">Cell inner membrane</keyword>
<dbReference type="GeneID" id="33939727"/>
<feature type="binding site" evidence="9">
    <location>
        <position position="64"/>
    </location>
    <ligand>
        <name>Mg(2+)</name>
        <dbReference type="ChEBI" id="CHEBI:18420"/>
        <label>1</label>
        <note>catalytic</note>
    </ligand>
</feature>
<name>A0A076LJ52_9GAMM</name>
<dbReference type="FunFam" id="3.30.540.10:FF:000007">
    <property type="entry name" value="3'(2'),5'-bisphosphate nucleotidase CysQ"/>
    <property type="match status" value="1"/>
</dbReference>
<dbReference type="KEGG" id="ete:ETEE_2131"/>
<dbReference type="FunFam" id="3.40.190.80:FF:000005">
    <property type="entry name" value="3'(2'),5'-bisphosphate nucleotidase CysQ"/>
    <property type="match status" value="1"/>
</dbReference>
<feature type="binding site" evidence="8">
    <location>
        <position position="64"/>
    </location>
    <ligand>
        <name>substrate</name>
    </ligand>
</feature>
<feature type="binding site" evidence="8">
    <location>
        <begin position="85"/>
        <end position="88"/>
    </location>
    <ligand>
        <name>substrate</name>
    </ligand>
</feature>
<comment type="subcellular location">
    <subcellularLocation>
        <location evidence="8">Cell inner membrane</location>
        <topology evidence="8">Peripheral membrane protein</topology>
        <orientation evidence="8">Cytoplasmic side</orientation>
    </subcellularLocation>
</comment>
<dbReference type="InterPro" id="IPR050725">
    <property type="entry name" value="CysQ/Inositol_MonoPase"/>
</dbReference>
<feature type="binding site" evidence="8">
    <location>
        <position position="83"/>
    </location>
    <ligand>
        <name>Mg(2+)</name>
        <dbReference type="ChEBI" id="CHEBI:18420"/>
        <label>1</label>
    </ligand>
</feature>
<comment type="function">
    <text evidence="8">Converts adenosine-3',5'-bisphosphate (PAP) to AMP.</text>
</comment>
<evidence type="ECO:0000256" key="5">
    <source>
        <dbReference type="ARBA" id="ARBA00022801"/>
    </source>
</evidence>
<dbReference type="InterPro" id="IPR006240">
    <property type="entry name" value="CysQ"/>
</dbReference>
<dbReference type="Gene3D" id="3.30.540.10">
    <property type="entry name" value="Fructose-1,6-Bisphosphatase, subunit A, domain 1"/>
    <property type="match status" value="1"/>
</dbReference>
<dbReference type="AlphaFoldDB" id="A0A076LJ52"/>
<evidence type="ECO:0000256" key="6">
    <source>
        <dbReference type="ARBA" id="ARBA00022842"/>
    </source>
</evidence>
<dbReference type="NCBIfam" id="NF008182">
    <property type="entry name" value="PRK10931.1"/>
    <property type="match status" value="1"/>
</dbReference>
<dbReference type="Proteomes" id="UP000028681">
    <property type="component" value="Chromosome"/>
</dbReference>
<comment type="cofactor">
    <cofactor evidence="8 9">
        <name>Mg(2+)</name>
        <dbReference type="ChEBI" id="CHEBI:18420"/>
    </cofactor>
</comment>
<evidence type="ECO:0000256" key="4">
    <source>
        <dbReference type="ARBA" id="ARBA00022723"/>
    </source>
</evidence>
<feature type="binding site" evidence="8">
    <location>
        <position position="85"/>
    </location>
    <ligand>
        <name>Mg(2+)</name>
        <dbReference type="ChEBI" id="CHEBI:18420"/>
        <label>1</label>
    </ligand>
</feature>
<feature type="binding site" evidence="8">
    <location>
        <position position="205"/>
    </location>
    <ligand>
        <name>substrate</name>
    </ligand>
</feature>
<evidence type="ECO:0000313" key="10">
    <source>
        <dbReference type="EMBL" id="AIJ08575.1"/>
    </source>
</evidence>
<dbReference type="SUPFAM" id="SSF56655">
    <property type="entry name" value="Carbohydrate phosphatase"/>
    <property type="match status" value="1"/>
</dbReference>
<evidence type="ECO:0000256" key="8">
    <source>
        <dbReference type="HAMAP-Rule" id="MF_02095"/>
    </source>
</evidence>
<dbReference type="InterPro" id="IPR000760">
    <property type="entry name" value="Inositol_monophosphatase-like"/>
</dbReference>
<feature type="binding site" evidence="8">
    <location>
        <position position="86"/>
    </location>
    <ligand>
        <name>Mg(2+)</name>
        <dbReference type="ChEBI" id="CHEBI:18420"/>
        <label>2</label>
    </ligand>
</feature>
<reference evidence="10 11" key="1">
    <citation type="journal article" date="2012" name="PLoS ONE">
        <title>Edwardsiella comparative phylogenomics reveal the new intra/inter-species taxonomic relationships, virulence evolution and niche adaptation mechanisms.</title>
        <authorList>
            <person name="Yang M."/>
            <person name="Lv Y."/>
            <person name="Xiao J."/>
            <person name="Wu H."/>
            <person name="Zheng H."/>
            <person name="Liu Q."/>
            <person name="Zhang Y."/>
            <person name="Wang Q."/>
        </authorList>
    </citation>
    <scope>NUCLEOTIDE SEQUENCE [LARGE SCALE GENOMIC DNA]</scope>
    <source>
        <strain evidence="11">080813</strain>
    </source>
</reference>